<organism evidence="7 8">
    <name type="scientific">Pontibacter ummariensis</name>
    <dbReference type="NCBI Taxonomy" id="1610492"/>
    <lineage>
        <taxon>Bacteria</taxon>
        <taxon>Pseudomonadati</taxon>
        <taxon>Bacteroidota</taxon>
        <taxon>Cytophagia</taxon>
        <taxon>Cytophagales</taxon>
        <taxon>Hymenobacteraceae</taxon>
        <taxon>Pontibacter</taxon>
    </lineage>
</organism>
<keyword evidence="3 6" id="KW-0812">Transmembrane</keyword>
<feature type="transmembrane region" description="Helical" evidence="6">
    <location>
        <begin position="390"/>
        <end position="407"/>
    </location>
</feature>
<sequence length="461" mass="50985">MSEMNFSNPILDRLVKGAAAAGAEQVCNVVIQLVSVPLYLYCWGVDLYGEWILLYTFPSYIAVSDLGFTKAAVNSMTISVAEKNYIKANQYYHTTFVLLIALGGITITTIILCMLGLESVNRWLNLNIISNREVFKILLLLTVYVSLFQQAELLRGILSSSGRFALSMSLVAVYRFFEFLIIVTLLLLGFGPVAVSACYVAVQLVKISHLAILIKYKYRWLELGISSTLGHSSQQAAKEMLKPAFAFLLLPIGFATRTQFPIFLIGTILSPAAIVVFSTTRTITNVGTQIIGVVNKAITPEYALAYGSGNMKLVKLIHHKSCNLAFVLSVFLSALLLVFGKLILQFWTHGEVQPNQLLFFTLLLSLITSSLWSTSSFLSYSINQHAKQSVLFLLSCVVSSMFTYFFLKYFGLSAAAVGLLVGDVVMMYYTFKINKKILDESASAFIGSIFRFPSLATLKSL</sequence>
<accession>A0A239K7N2</accession>
<dbReference type="RefSeq" id="WP_089321205.1">
    <property type="nucleotide sequence ID" value="NZ_FZOQ01000026.1"/>
</dbReference>
<feature type="transmembrane region" description="Helical" evidence="6">
    <location>
        <begin position="321"/>
        <end position="344"/>
    </location>
</feature>
<dbReference type="GO" id="GO:0005886">
    <property type="term" value="C:plasma membrane"/>
    <property type="evidence" value="ECO:0007669"/>
    <property type="project" value="UniProtKB-SubCell"/>
</dbReference>
<proteinExistence type="predicted"/>
<evidence type="ECO:0000256" key="2">
    <source>
        <dbReference type="ARBA" id="ARBA00022475"/>
    </source>
</evidence>
<dbReference type="AlphaFoldDB" id="A0A239K7N2"/>
<dbReference type="PANTHER" id="PTHR30250:SF26">
    <property type="entry name" value="PSMA PROTEIN"/>
    <property type="match status" value="1"/>
</dbReference>
<gene>
    <name evidence="7" type="ORF">SAMN06296052_12627</name>
</gene>
<evidence type="ECO:0000256" key="4">
    <source>
        <dbReference type="ARBA" id="ARBA00022989"/>
    </source>
</evidence>
<keyword evidence="4 6" id="KW-1133">Transmembrane helix</keyword>
<evidence type="ECO:0000256" key="1">
    <source>
        <dbReference type="ARBA" id="ARBA00004651"/>
    </source>
</evidence>
<comment type="subcellular location">
    <subcellularLocation>
        <location evidence="1">Cell membrane</location>
        <topology evidence="1">Multi-pass membrane protein</topology>
    </subcellularLocation>
</comment>
<feature type="transmembrane region" description="Helical" evidence="6">
    <location>
        <begin position="356"/>
        <end position="378"/>
    </location>
</feature>
<dbReference type="EMBL" id="FZOQ01000026">
    <property type="protein sequence ID" value="SNT13164.1"/>
    <property type="molecule type" value="Genomic_DNA"/>
</dbReference>
<evidence type="ECO:0000313" key="7">
    <source>
        <dbReference type="EMBL" id="SNT13164.1"/>
    </source>
</evidence>
<keyword evidence="5 6" id="KW-0472">Membrane</keyword>
<dbReference type="InterPro" id="IPR050833">
    <property type="entry name" value="Poly_Biosynth_Transport"/>
</dbReference>
<feature type="transmembrane region" description="Helical" evidence="6">
    <location>
        <begin position="413"/>
        <end position="431"/>
    </location>
</feature>
<evidence type="ECO:0000256" key="6">
    <source>
        <dbReference type="SAM" id="Phobius"/>
    </source>
</evidence>
<feature type="transmembrane region" description="Helical" evidence="6">
    <location>
        <begin position="137"/>
        <end position="154"/>
    </location>
</feature>
<reference evidence="8" key="1">
    <citation type="submission" date="2017-06" db="EMBL/GenBank/DDBJ databases">
        <authorList>
            <person name="Varghese N."/>
            <person name="Submissions S."/>
        </authorList>
    </citation>
    <scope>NUCLEOTIDE SEQUENCE [LARGE SCALE GENOMIC DNA]</scope>
    <source>
        <strain evidence="8">NKM1</strain>
    </source>
</reference>
<name>A0A239K7N2_9BACT</name>
<keyword evidence="8" id="KW-1185">Reference proteome</keyword>
<evidence type="ECO:0000256" key="3">
    <source>
        <dbReference type="ARBA" id="ARBA00022692"/>
    </source>
</evidence>
<protein>
    <submittedName>
        <fullName evidence="7">Membrane protein involved in the export of O-antigen and teichoic acid</fullName>
    </submittedName>
</protein>
<keyword evidence="2" id="KW-1003">Cell membrane</keyword>
<dbReference type="Proteomes" id="UP000198432">
    <property type="component" value="Unassembled WGS sequence"/>
</dbReference>
<feature type="transmembrane region" description="Helical" evidence="6">
    <location>
        <begin position="262"/>
        <end position="280"/>
    </location>
</feature>
<evidence type="ECO:0000313" key="8">
    <source>
        <dbReference type="Proteomes" id="UP000198432"/>
    </source>
</evidence>
<dbReference type="OrthoDB" id="7011692at2"/>
<dbReference type="PANTHER" id="PTHR30250">
    <property type="entry name" value="PST FAMILY PREDICTED COLANIC ACID TRANSPORTER"/>
    <property type="match status" value="1"/>
</dbReference>
<feature type="transmembrane region" description="Helical" evidence="6">
    <location>
        <begin position="96"/>
        <end position="117"/>
    </location>
</feature>
<evidence type="ECO:0000256" key="5">
    <source>
        <dbReference type="ARBA" id="ARBA00023136"/>
    </source>
</evidence>